<evidence type="ECO:0008006" key="3">
    <source>
        <dbReference type="Google" id="ProtNLM"/>
    </source>
</evidence>
<name>A0ABT1CYQ3_9PROT</name>
<dbReference type="EMBL" id="JAFIRR010000008">
    <property type="protein sequence ID" value="MCO6414798.1"/>
    <property type="molecule type" value="Genomic_DNA"/>
</dbReference>
<dbReference type="InterPro" id="IPR027417">
    <property type="entry name" value="P-loop_NTPase"/>
</dbReference>
<protein>
    <recommendedName>
        <fullName evidence="3">ATP-binding protein</fullName>
    </recommendedName>
</protein>
<sequence length="456" mass="50355">MAQPYKLREVFSRGMPTVTYVERSHLDLERKLRGAVAKGYAIIAITGPSKCGKTVLRKRVIPDNATVKVEGGQIVTEGDFWATISAQLEMPSTRTESAIKQATGSSNLGGSIGPRFAKVTGGVGETQASTRGSTRTFVESERSRVLAELLASGKVLVIDDFHYLKESTRASIVRALKAPVFEGLPVVILSVPYRAFDVLTAEAEMEGRFNHLTIPMWNSEDLCKIGALGFPYLGLDLSSEPPETGGFALIEALADEAMGSPLLMQSLCAELCDQLDILETVDPPRQISHEDVDLKIIYRRIAQDFGLPAFEKLSKGPKRGSDRMPRPFANFTTGDIYEAVLAAIAHENAPERLTYDALRGALRHVLMDNIPQKHEITRAIMQMCSIAHGMQVGSIEQREGAGVEDTRLEMPAIDWKDDVLYLNDVFLRFYLKWVHRDKIEPPTYGIYTGPFPPSEV</sequence>
<reference evidence="1 2" key="1">
    <citation type="submission" date="2021-12" db="EMBL/GenBank/DDBJ databases">
        <title>Siccirubricoccus leaddurans sp. nov., a high concentration Zn2+ tolerance bacterium.</title>
        <authorList>
            <person name="Cao Y."/>
        </authorList>
    </citation>
    <scope>NUCLEOTIDE SEQUENCE [LARGE SCALE GENOMIC DNA]</scope>
    <source>
        <strain evidence="1 2">KC 17139</strain>
    </source>
</reference>
<evidence type="ECO:0000313" key="1">
    <source>
        <dbReference type="EMBL" id="MCO6414798.1"/>
    </source>
</evidence>
<evidence type="ECO:0000313" key="2">
    <source>
        <dbReference type="Proteomes" id="UP001523392"/>
    </source>
</evidence>
<organism evidence="1 2">
    <name type="scientific">Siccirubricoccus soli</name>
    <dbReference type="NCBI Taxonomy" id="2899147"/>
    <lineage>
        <taxon>Bacteria</taxon>
        <taxon>Pseudomonadati</taxon>
        <taxon>Pseudomonadota</taxon>
        <taxon>Alphaproteobacteria</taxon>
        <taxon>Acetobacterales</taxon>
        <taxon>Roseomonadaceae</taxon>
        <taxon>Siccirubricoccus</taxon>
    </lineage>
</organism>
<comment type="caution">
    <text evidence="1">The sequence shown here is derived from an EMBL/GenBank/DDBJ whole genome shotgun (WGS) entry which is preliminary data.</text>
</comment>
<keyword evidence="2" id="KW-1185">Reference proteome</keyword>
<gene>
    <name evidence="1" type="ORF">JYK14_01205</name>
</gene>
<dbReference type="SUPFAM" id="SSF52540">
    <property type="entry name" value="P-loop containing nucleoside triphosphate hydrolases"/>
    <property type="match status" value="1"/>
</dbReference>
<proteinExistence type="predicted"/>
<accession>A0ABT1CYQ3</accession>
<dbReference type="Proteomes" id="UP001523392">
    <property type="component" value="Unassembled WGS sequence"/>
</dbReference>
<dbReference type="RefSeq" id="WP_252951387.1">
    <property type="nucleotide sequence ID" value="NZ_JAFIRR010000008.1"/>
</dbReference>